<dbReference type="SUPFAM" id="SSF53474">
    <property type="entry name" value="alpha/beta-Hydrolases"/>
    <property type="match status" value="1"/>
</dbReference>
<evidence type="ECO:0000313" key="4">
    <source>
        <dbReference type="Proteomes" id="UP000789719"/>
    </source>
</evidence>
<dbReference type="InterPro" id="IPR013094">
    <property type="entry name" value="AB_hydrolase_3"/>
</dbReference>
<dbReference type="Gene3D" id="3.40.50.1820">
    <property type="entry name" value="alpha/beta hydrolase"/>
    <property type="match status" value="1"/>
</dbReference>
<name>A0ABN8BP59_9LACO</name>
<gene>
    <name evidence="3" type="primary">aes_1</name>
    <name evidence="3" type="ORF">WGH24286_00817</name>
</gene>
<keyword evidence="4" id="KW-1185">Reference proteome</keyword>
<evidence type="ECO:0000313" key="3">
    <source>
        <dbReference type="EMBL" id="CAH0418399.1"/>
    </source>
</evidence>
<dbReference type="PANTHER" id="PTHR48081">
    <property type="entry name" value="AB HYDROLASE SUPERFAMILY PROTEIN C4A8.06C"/>
    <property type="match status" value="1"/>
</dbReference>
<dbReference type="InterPro" id="IPR029058">
    <property type="entry name" value="AB_hydrolase_fold"/>
</dbReference>
<dbReference type="InterPro" id="IPR050300">
    <property type="entry name" value="GDXG_lipolytic_enzyme"/>
</dbReference>
<feature type="domain" description="Alpha/beta hydrolase fold-3" evidence="2">
    <location>
        <begin position="87"/>
        <end position="294"/>
    </location>
</feature>
<accession>A0ABN8BP59</accession>
<comment type="caution">
    <text evidence="3">The sequence shown here is derived from an EMBL/GenBank/DDBJ whole genome shotgun (WGS) entry which is preliminary data.</text>
</comment>
<dbReference type="RefSeq" id="WP_230098490.1">
    <property type="nucleotide sequence ID" value="NZ_CAKKNT010000008.1"/>
</dbReference>
<dbReference type="GO" id="GO:0016787">
    <property type="term" value="F:hydrolase activity"/>
    <property type="evidence" value="ECO:0007669"/>
    <property type="project" value="UniProtKB-KW"/>
</dbReference>
<dbReference type="Pfam" id="PF07859">
    <property type="entry name" value="Abhydrolase_3"/>
    <property type="match status" value="1"/>
</dbReference>
<dbReference type="EMBL" id="CAKKNT010000008">
    <property type="protein sequence ID" value="CAH0418399.1"/>
    <property type="molecule type" value="Genomic_DNA"/>
</dbReference>
<keyword evidence="1 3" id="KW-0378">Hydrolase</keyword>
<organism evidence="3 4">
    <name type="scientific">Periweissella ghanensis</name>
    <dbReference type="NCBI Taxonomy" id="467997"/>
    <lineage>
        <taxon>Bacteria</taxon>
        <taxon>Bacillati</taxon>
        <taxon>Bacillota</taxon>
        <taxon>Bacilli</taxon>
        <taxon>Lactobacillales</taxon>
        <taxon>Lactobacillaceae</taxon>
        <taxon>Periweissella</taxon>
    </lineage>
</organism>
<dbReference type="EC" id="3.1.1.-" evidence="3"/>
<evidence type="ECO:0000256" key="1">
    <source>
        <dbReference type="ARBA" id="ARBA00022801"/>
    </source>
</evidence>
<proteinExistence type="predicted"/>
<sequence length="317" mass="35048">MPSLNPDLLAGKPEILKLLPLLDAQDQPTIAQRDHLLQQLGPKIKRYPVPQRQFDVQDVMYQARDGHQLVSRLYWPHGRNHDLQPLVLYIHGGGLISGTVNADDQAARDYASLANSPLLSLDYRLAPANHTVDDLVTDTLAGLAWVIEHQAEIGIDIHKIQLVGVSAGGCLATGMVPLAAANHWPLAQLMLIYPMLDDATITEQPALTGLVTWTPQMNALGWRSLLKDHLGDVQLPSSVVPMHTQDYTIFPPTYIEVGDCDIFAEEDQQFADNLQHAGVNCELHVYQGLPHAFESFGVAPYLPTIYANREAWLVSNK</sequence>
<dbReference type="Proteomes" id="UP000789719">
    <property type="component" value="Unassembled WGS sequence"/>
</dbReference>
<dbReference type="PANTHER" id="PTHR48081:SF8">
    <property type="entry name" value="ALPHA_BETA HYDROLASE FOLD-3 DOMAIN-CONTAINING PROTEIN-RELATED"/>
    <property type="match status" value="1"/>
</dbReference>
<reference evidence="3 4" key="1">
    <citation type="submission" date="2021-11" db="EMBL/GenBank/DDBJ databases">
        <authorList>
            <person name="Depoorter E."/>
        </authorList>
    </citation>
    <scope>NUCLEOTIDE SEQUENCE [LARGE SCALE GENOMIC DNA]</scope>
    <source>
        <strain evidence="3 4">LMG 24286</strain>
    </source>
</reference>
<evidence type="ECO:0000259" key="2">
    <source>
        <dbReference type="Pfam" id="PF07859"/>
    </source>
</evidence>
<protein>
    <submittedName>
        <fullName evidence="3">Acetyl esterase</fullName>
        <ecNumber evidence="3">3.1.1.-</ecNumber>
    </submittedName>
</protein>